<reference evidence="3" key="1">
    <citation type="submission" date="2021-04" db="EMBL/GenBank/DDBJ databases">
        <authorList>
            <person name="Hornung B."/>
        </authorList>
    </citation>
    <scope>NUCLEOTIDE SEQUENCE</scope>
    <source>
        <strain evidence="3">G5G6</strain>
    </source>
</reference>
<dbReference type="InterPro" id="IPR007607">
    <property type="entry name" value="BacA/B"/>
</dbReference>
<proteinExistence type="inferred from homology"/>
<comment type="caution">
    <text evidence="3">The sequence shown here is derived from an EMBL/GenBank/DDBJ whole genome shotgun (WGS) entry which is preliminary data.</text>
</comment>
<gene>
    <name evidence="3" type="ORF">GTOL_10558</name>
</gene>
<dbReference type="Pfam" id="PF04519">
    <property type="entry name" value="Bactofilin"/>
    <property type="match status" value="1"/>
</dbReference>
<dbReference type="RefSeq" id="WP_220634728.1">
    <property type="nucleotide sequence ID" value="NZ_CAJQUM010000001.1"/>
</dbReference>
<accession>A0A916J2L2</accession>
<protein>
    <recommendedName>
        <fullName evidence="5">Polymer-forming cytoskeletal protein</fullName>
    </recommendedName>
</protein>
<evidence type="ECO:0000313" key="3">
    <source>
        <dbReference type="EMBL" id="CAG4882676.1"/>
    </source>
</evidence>
<sequence>MFKSSSFGKSADSARDARYPNLNKPAAPAPQTSSAVAPATPAKLAEPAEPAKPAKAASDSDNSIGNRLIVGPDVKLKGAEINDCDTLIVEGRVEATLDSRIIRIAEQGSFEGTVGVDTAEIRGRFDGELTARDQLFIHAGGHVNGKIRYGKILIEEGGQISGDVQAIAANAASMQTAIKPKPVISAV</sequence>
<keyword evidence="4" id="KW-1185">Reference proteome</keyword>
<feature type="region of interest" description="Disordered" evidence="2">
    <location>
        <begin position="1"/>
        <end position="63"/>
    </location>
</feature>
<comment type="similarity">
    <text evidence="1">Belongs to the bactofilin family.</text>
</comment>
<dbReference type="PANTHER" id="PTHR35024:SF4">
    <property type="entry name" value="POLYMER-FORMING CYTOSKELETAL PROTEIN"/>
    <property type="match status" value="1"/>
</dbReference>
<evidence type="ECO:0000256" key="1">
    <source>
        <dbReference type="ARBA" id="ARBA00044755"/>
    </source>
</evidence>
<evidence type="ECO:0000313" key="4">
    <source>
        <dbReference type="Proteomes" id="UP000742786"/>
    </source>
</evidence>
<name>A0A916J2L2_9PROT</name>
<dbReference type="PANTHER" id="PTHR35024">
    <property type="entry name" value="HYPOTHETICAL CYTOSOLIC PROTEIN"/>
    <property type="match status" value="1"/>
</dbReference>
<dbReference type="AlphaFoldDB" id="A0A916J2L2"/>
<evidence type="ECO:0008006" key="5">
    <source>
        <dbReference type="Google" id="ProtNLM"/>
    </source>
</evidence>
<organism evidence="3 4">
    <name type="scientific">Georgfuchsia toluolica</name>
    <dbReference type="NCBI Taxonomy" id="424218"/>
    <lineage>
        <taxon>Bacteria</taxon>
        <taxon>Pseudomonadati</taxon>
        <taxon>Pseudomonadota</taxon>
        <taxon>Betaproteobacteria</taxon>
        <taxon>Nitrosomonadales</taxon>
        <taxon>Sterolibacteriaceae</taxon>
        <taxon>Georgfuchsia</taxon>
    </lineage>
</organism>
<evidence type="ECO:0000256" key="2">
    <source>
        <dbReference type="SAM" id="MobiDB-lite"/>
    </source>
</evidence>
<dbReference type="EMBL" id="CAJQUM010000001">
    <property type="protein sequence ID" value="CAG4882676.1"/>
    <property type="molecule type" value="Genomic_DNA"/>
</dbReference>
<dbReference type="Proteomes" id="UP000742786">
    <property type="component" value="Unassembled WGS sequence"/>
</dbReference>
<feature type="compositionally biased region" description="Low complexity" evidence="2">
    <location>
        <begin position="37"/>
        <end position="57"/>
    </location>
</feature>